<dbReference type="EMBL" id="AZDA01000091">
    <property type="protein sequence ID" value="KRK34507.1"/>
    <property type="molecule type" value="Genomic_DNA"/>
</dbReference>
<evidence type="ECO:0000313" key="1">
    <source>
        <dbReference type="EMBL" id="KRK34507.1"/>
    </source>
</evidence>
<proteinExistence type="predicted"/>
<gene>
    <name evidence="1" type="ORF">FC07_GL000517</name>
</gene>
<comment type="caution">
    <text evidence="1">The sequence shown here is derived from an EMBL/GenBank/DDBJ whole genome shotgun (WGS) entry which is preliminary data.</text>
</comment>
<reference evidence="1 2" key="1">
    <citation type="journal article" date="2015" name="Genome Announc.">
        <title>Expanding the biotechnology potential of lactobacilli through comparative genomics of 213 strains and associated genera.</title>
        <authorList>
            <person name="Sun Z."/>
            <person name="Harris H.M."/>
            <person name="McCann A."/>
            <person name="Guo C."/>
            <person name="Argimon S."/>
            <person name="Zhang W."/>
            <person name="Yang X."/>
            <person name="Jeffery I.B."/>
            <person name="Cooney J.C."/>
            <person name="Kagawa T.F."/>
            <person name="Liu W."/>
            <person name="Song Y."/>
            <person name="Salvetti E."/>
            <person name="Wrobel A."/>
            <person name="Rasinkangas P."/>
            <person name="Parkhill J."/>
            <person name="Rea M.C."/>
            <person name="O'Sullivan O."/>
            <person name="Ritari J."/>
            <person name="Douillard F.P."/>
            <person name="Paul Ross R."/>
            <person name="Yang R."/>
            <person name="Briner A.E."/>
            <person name="Felis G.E."/>
            <person name="de Vos W.M."/>
            <person name="Barrangou R."/>
            <person name="Klaenhammer T.R."/>
            <person name="Caufield P.W."/>
            <person name="Cui Y."/>
            <person name="Zhang H."/>
            <person name="O'Toole P.W."/>
        </authorList>
    </citation>
    <scope>NUCLEOTIDE SEQUENCE [LARGE SCALE GENOMIC DNA]</scope>
    <source>
        <strain evidence="1 2">DSM 20003</strain>
    </source>
</reference>
<dbReference type="AlphaFoldDB" id="A0A0R1GKH0"/>
<dbReference type="Proteomes" id="UP000051461">
    <property type="component" value="Unassembled WGS sequence"/>
</dbReference>
<accession>A0A0R1GKH0</accession>
<keyword evidence="2" id="KW-1185">Reference proteome</keyword>
<protein>
    <submittedName>
        <fullName evidence="1">Uncharacterized protein</fullName>
    </submittedName>
</protein>
<evidence type="ECO:0000313" key="2">
    <source>
        <dbReference type="Proteomes" id="UP000051461"/>
    </source>
</evidence>
<dbReference type="RefSeq" id="WP_057904948.1">
    <property type="nucleotide sequence ID" value="NZ_AZDA01000091.1"/>
</dbReference>
<name>A0A0R1GKH0_9LACO</name>
<organism evidence="1 2">
    <name type="scientific">Loigolactobacillus bifermentans DSM 20003</name>
    <dbReference type="NCBI Taxonomy" id="1423726"/>
    <lineage>
        <taxon>Bacteria</taxon>
        <taxon>Bacillati</taxon>
        <taxon>Bacillota</taxon>
        <taxon>Bacilli</taxon>
        <taxon>Lactobacillales</taxon>
        <taxon>Lactobacillaceae</taxon>
        <taxon>Loigolactobacillus</taxon>
    </lineage>
</organism>
<sequence length="65" mass="7363">MEAGLVKQSYVDVHRQIVLKTATVIQRQPIGKLSIYDAAQLLAFIKAHTEAILKIRQDDQRQFGV</sequence>
<dbReference type="PATRIC" id="fig|1423726.3.peg.533"/>